<feature type="transmembrane region" description="Helical" evidence="9">
    <location>
        <begin position="324"/>
        <end position="346"/>
    </location>
</feature>
<evidence type="ECO:0000256" key="8">
    <source>
        <dbReference type="ARBA" id="ARBA00023136"/>
    </source>
</evidence>
<dbReference type="GO" id="GO:0015920">
    <property type="term" value="P:lipopolysaccharide transport"/>
    <property type="evidence" value="ECO:0007669"/>
    <property type="project" value="TreeGrafter"/>
</dbReference>
<reference evidence="10 13" key="2">
    <citation type="submission" date="2018-05" db="EMBL/GenBank/DDBJ databases">
        <title>Genomic Encyclopedia of Type Strains, Phase IV (KMG-V): Genome sequencing to study the core and pangenomes of soil and plant-associated prokaryotes.</title>
        <authorList>
            <person name="Whitman W."/>
        </authorList>
    </citation>
    <scope>NUCLEOTIDE SEQUENCE [LARGE SCALE GENOMIC DNA]</scope>
    <source>
        <strain evidence="10 13">SIr-6563</strain>
    </source>
</reference>
<keyword evidence="5" id="KW-0997">Cell inner membrane</keyword>
<dbReference type="NCBIfam" id="TIGR04407">
    <property type="entry name" value="LptF_YjgP"/>
    <property type="match status" value="1"/>
</dbReference>
<proteinExistence type="predicted"/>
<dbReference type="Pfam" id="PF03739">
    <property type="entry name" value="LptF_LptG"/>
    <property type="match status" value="1"/>
</dbReference>
<evidence type="ECO:0000313" key="10">
    <source>
        <dbReference type="EMBL" id="PXX16260.1"/>
    </source>
</evidence>
<evidence type="ECO:0000313" key="13">
    <source>
        <dbReference type="Proteomes" id="UP000247515"/>
    </source>
</evidence>
<dbReference type="InterPro" id="IPR005495">
    <property type="entry name" value="LptG/LptF_permease"/>
</dbReference>
<dbReference type="PANTHER" id="PTHR33529:SF7">
    <property type="entry name" value="LIPOPOLYSACCHARIDE EXPORT SYSTEM PERMEASE PROTEIN LPTF"/>
    <property type="match status" value="1"/>
</dbReference>
<name>A0A1A5XPG1_9BURK</name>
<accession>A0A1A5XPG1</accession>
<keyword evidence="6 9" id="KW-0812">Transmembrane</keyword>
<keyword evidence="8 9" id="KW-0472">Membrane</keyword>
<feature type="transmembrane region" description="Helical" evidence="9">
    <location>
        <begin position="48"/>
        <end position="77"/>
    </location>
</feature>
<organism evidence="11 12">
    <name type="scientific">Paraburkholderia tropica</name>
    <dbReference type="NCBI Taxonomy" id="92647"/>
    <lineage>
        <taxon>Bacteria</taxon>
        <taxon>Pseudomonadati</taxon>
        <taxon>Pseudomonadota</taxon>
        <taxon>Betaproteobacteria</taxon>
        <taxon>Burkholderiales</taxon>
        <taxon>Burkholderiaceae</taxon>
        <taxon>Paraburkholderia</taxon>
    </lineage>
</organism>
<gene>
    <name evidence="10" type="ORF">C7400_10866</name>
    <name evidence="11" type="ORF">SAMN05216550_11162</name>
</gene>
<dbReference type="EMBL" id="QJJV01000008">
    <property type="protein sequence ID" value="PXX16260.1"/>
    <property type="molecule type" value="Genomic_DNA"/>
</dbReference>
<comment type="subcellular location">
    <subcellularLocation>
        <location evidence="1">Cell inner membrane</location>
        <topology evidence="1">Multi-pass membrane protein</topology>
    </subcellularLocation>
</comment>
<keyword evidence="3" id="KW-0813">Transport</keyword>
<comment type="caution">
    <text evidence="11">The sequence shown here is derived from an EMBL/GenBank/DDBJ whole genome shotgun (WGS) entry which is preliminary data.</text>
</comment>
<dbReference type="PANTHER" id="PTHR33529">
    <property type="entry name" value="SLR0882 PROTEIN-RELATED"/>
    <property type="match status" value="1"/>
</dbReference>
<feature type="transmembrane region" description="Helical" evidence="9">
    <location>
        <begin position="98"/>
        <end position="121"/>
    </location>
</feature>
<protein>
    <recommendedName>
        <fullName evidence="2">Lipopolysaccharide export system permease protein LptF</fullName>
    </recommendedName>
</protein>
<dbReference type="InterPro" id="IPR030922">
    <property type="entry name" value="LptF"/>
</dbReference>
<reference evidence="11 12" key="1">
    <citation type="submission" date="2016-10" db="EMBL/GenBank/DDBJ databases">
        <authorList>
            <person name="Varghese N."/>
            <person name="Submissions S."/>
        </authorList>
    </citation>
    <scope>NUCLEOTIDE SEQUENCE [LARGE SCALE GENOMIC DNA]</scope>
    <source>
        <strain evidence="11 12">LMG 22274</strain>
    </source>
</reference>
<feature type="transmembrane region" description="Helical" evidence="9">
    <location>
        <begin position="264"/>
        <end position="285"/>
    </location>
</feature>
<evidence type="ECO:0000256" key="2">
    <source>
        <dbReference type="ARBA" id="ARBA00014213"/>
    </source>
</evidence>
<evidence type="ECO:0000256" key="1">
    <source>
        <dbReference type="ARBA" id="ARBA00004429"/>
    </source>
</evidence>
<feature type="transmembrane region" description="Helical" evidence="9">
    <location>
        <begin position="12"/>
        <end position="36"/>
    </location>
</feature>
<evidence type="ECO:0000313" key="12">
    <source>
        <dbReference type="Proteomes" id="UP000183529"/>
    </source>
</evidence>
<evidence type="ECO:0000256" key="3">
    <source>
        <dbReference type="ARBA" id="ARBA00022448"/>
    </source>
</evidence>
<dbReference type="RefSeq" id="WP_065057319.1">
    <property type="nucleotide sequence ID" value="NZ_CADFGN010000011.1"/>
</dbReference>
<evidence type="ECO:0000256" key="4">
    <source>
        <dbReference type="ARBA" id="ARBA00022475"/>
    </source>
</evidence>
<dbReference type="Proteomes" id="UP000183529">
    <property type="component" value="Unassembled WGS sequence"/>
</dbReference>
<keyword evidence="13" id="KW-1185">Reference proteome</keyword>
<evidence type="ECO:0000256" key="6">
    <source>
        <dbReference type="ARBA" id="ARBA00022692"/>
    </source>
</evidence>
<dbReference type="AlphaFoldDB" id="A0A1A5XPG1"/>
<dbReference type="OrthoDB" id="9778062at2"/>
<feature type="transmembrane region" description="Helical" evidence="9">
    <location>
        <begin position="297"/>
        <end position="318"/>
    </location>
</feature>
<dbReference type="Proteomes" id="UP000247515">
    <property type="component" value="Unassembled WGS sequence"/>
</dbReference>
<evidence type="ECO:0000256" key="9">
    <source>
        <dbReference type="SAM" id="Phobius"/>
    </source>
</evidence>
<evidence type="ECO:0000256" key="5">
    <source>
        <dbReference type="ARBA" id="ARBA00022519"/>
    </source>
</evidence>
<sequence>MIFERSLQRELAYTAGAVFMVLLTIMLTTMMIRIVGFAASGQIDPRDVLVLIGLTVIGYLAVMLIVTLFVSILFVLTRWYKDSEMVVWLASGVSLTRLIKPIAVFSTPIILLIVFFAFIGWPWSNAQSKLIRARFQQRDEVSLLAPGQFRESPTTHRVFFIESMSPDQARVENVFVTSTENGKVNVIVSKTGHTETEKNGDRFVVLENGRRYDGEPGHPDFRISEFQRYGVKIQSQPVVNTPSASSTSTPDLLRQPTDDNLGEFAWRAGLPLIAINLMLLAIPLAYQNPRRSRTINLVMAVLIYLTYSNLLNVIQSQIEQGKMSFGLGLVVLHVVVLALVVFIFWLRVRNRPLFTRAMFRRASQGN</sequence>
<dbReference type="GO" id="GO:0055085">
    <property type="term" value="P:transmembrane transport"/>
    <property type="evidence" value="ECO:0007669"/>
    <property type="project" value="InterPro"/>
</dbReference>
<keyword evidence="4" id="KW-1003">Cell membrane</keyword>
<keyword evidence="7 9" id="KW-1133">Transmembrane helix</keyword>
<evidence type="ECO:0000313" key="11">
    <source>
        <dbReference type="EMBL" id="SEJ93938.1"/>
    </source>
</evidence>
<dbReference type="GeneID" id="61301504"/>
<dbReference type="EMBL" id="FNZM01000011">
    <property type="protein sequence ID" value="SEJ93938.1"/>
    <property type="molecule type" value="Genomic_DNA"/>
</dbReference>
<dbReference type="GO" id="GO:0043190">
    <property type="term" value="C:ATP-binding cassette (ABC) transporter complex"/>
    <property type="evidence" value="ECO:0007669"/>
    <property type="project" value="InterPro"/>
</dbReference>
<evidence type="ECO:0000256" key="7">
    <source>
        <dbReference type="ARBA" id="ARBA00022989"/>
    </source>
</evidence>